<keyword evidence="1" id="KW-0812">Transmembrane</keyword>
<evidence type="ECO:0000313" key="3">
    <source>
        <dbReference type="Proteomes" id="UP000219338"/>
    </source>
</evidence>
<name>A0A284QKY2_ARMOS</name>
<sequence>MAAQADIPPDLTDDRKAYLFQYRDGNLNSTILYALLHGVYTGILAVTLWNICEPGASLTASKLIIIALYALTTINFAATWSYIQRAFIDNGQSFWTESLKLNVAQAAYLETGITSSMSTVLADLYMIWCCWMVWGRLWPIVLLPILSLISATVFKVFEIYLAYFDASWGAFPVLYLSFILATTLWCTLLIIFRILTVTGVRRGVGGRLKVFRRFIGVLVESSALYSIALILSLACFIRNDLRLYYFGVIAGIAKGVAPTLLIVSAIRFQMFSQPFQPLQHFPASCQESTIHNTVLETDIEAQPERSDELVVVVERTQESIELMANV</sequence>
<feature type="transmembrane region" description="Helical" evidence="1">
    <location>
        <begin position="103"/>
        <end position="128"/>
    </location>
</feature>
<keyword evidence="3" id="KW-1185">Reference proteome</keyword>
<protein>
    <submittedName>
        <fullName evidence="2">Uncharacterized protein</fullName>
    </submittedName>
</protein>
<feature type="transmembrane region" description="Helical" evidence="1">
    <location>
        <begin position="243"/>
        <end position="266"/>
    </location>
</feature>
<gene>
    <name evidence="2" type="ORF">ARMOST_00385</name>
</gene>
<dbReference type="Proteomes" id="UP000219338">
    <property type="component" value="Unassembled WGS sequence"/>
</dbReference>
<proteinExistence type="predicted"/>
<dbReference type="AlphaFoldDB" id="A0A284QKY2"/>
<keyword evidence="1" id="KW-0472">Membrane</keyword>
<feature type="transmembrane region" description="Helical" evidence="1">
    <location>
        <begin position="140"/>
        <end position="163"/>
    </location>
</feature>
<feature type="transmembrane region" description="Helical" evidence="1">
    <location>
        <begin position="63"/>
        <end position="83"/>
    </location>
</feature>
<feature type="transmembrane region" description="Helical" evidence="1">
    <location>
        <begin position="175"/>
        <end position="195"/>
    </location>
</feature>
<reference evidence="3" key="1">
    <citation type="journal article" date="2017" name="Nat. Ecol. Evol.">
        <title>Genome expansion and lineage-specific genetic innovations in the forest pathogenic fungi Armillaria.</title>
        <authorList>
            <person name="Sipos G."/>
            <person name="Prasanna A.N."/>
            <person name="Walter M.C."/>
            <person name="O'Connor E."/>
            <person name="Balint B."/>
            <person name="Krizsan K."/>
            <person name="Kiss B."/>
            <person name="Hess J."/>
            <person name="Varga T."/>
            <person name="Slot J."/>
            <person name="Riley R."/>
            <person name="Boka B."/>
            <person name="Rigling D."/>
            <person name="Barry K."/>
            <person name="Lee J."/>
            <person name="Mihaltcheva S."/>
            <person name="LaButti K."/>
            <person name="Lipzen A."/>
            <person name="Waldron R."/>
            <person name="Moloney N.M."/>
            <person name="Sperisen C."/>
            <person name="Kredics L."/>
            <person name="Vagvoelgyi C."/>
            <person name="Patrignani A."/>
            <person name="Fitzpatrick D."/>
            <person name="Nagy I."/>
            <person name="Doyle S."/>
            <person name="Anderson J.B."/>
            <person name="Grigoriev I.V."/>
            <person name="Gueldener U."/>
            <person name="Muensterkoetter M."/>
            <person name="Nagy L.G."/>
        </authorList>
    </citation>
    <scope>NUCLEOTIDE SEQUENCE [LARGE SCALE GENOMIC DNA]</scope>
    <source>
        <strain evidence="3">C18/9</strain>
    </source>
</reference>
<dbReference type="EMBL" id="FUEG01000001">
    <property type="protein sequence ID" value="SJK97134.1"/>
    <property type="molecule type" value="Genomic_DNA"/>
</dbReference>
<accession>A0A284QKY2</accession>
<evidence type="ECO:0000313" key="2">
    <source>
        <dbReference type="EMBL" id="SJK97134.1"/>
    </source>
</evidence>
<dbReference type="OMA" id="ACFIRND"/>
<feature type="transmembrane region" description="Helical" evidence="1">
    <location>
        <begin position="215"/>
        <end position="237"/>
    </location>
</feature>
<feature type="transmembrane region" description="Helical" evidence="1">
    <location>
        <begin position="31"/>
        <end position="51"/>
    </location>
</feature>
<evidence type="ECO:0000256" key="1">
    <source>
        <dbReference type="SAM" id="Phobius"/>
    </source>
</evidence>
<organism evidence="2 3">
    <name type="scientific">Armillaria ostoyae</name>
    <name type="common">Armillaria root rot fungus</name>
    <dbReference type="NCBI Taxonomy" id="47428"/>
    <lineage>
        <taxon>Eukaryota</taxon>
        <taxon>Fungi</taxon>
        <taxon>Dikarya</taxon>
        <taxon>Basidiomycota</taxon>
        <taxon>Agaricomycotina</taxon>
        <taxon>Agaricomycetes</taxon>
        <taxon>Agaricomycetidae</taxon>
        <taxon>Agaricales</taxon>
        <taxon>Marasmiineae</taxon>
        <taxon>Physalacriaceae</taxon>
        <taxon>Armillaria</taxon>
    </lineage>
</organism>
<keyword evidence="1" id="KW-1133">Transmembrane helix</keyword>
<dbReference type="OrthoDB" id="2982860at2759"/>